<evidence type="ECO:0000259" key="15">
    <source>
        <dbReference type="PROSITE" id="PS50262"/>
    </source>
</evidence>
<evidence type="ECO:0000256" key="10">
    <source>
        <dbReference type="ARBA" id="ARBA00023170"/>
    </source>
</evidence>
<keyword evidence="7" id="KW-0157">Chromophore</keyword>
<comment type="similarity">
    <text evidence="12">Belongs to the G-protein coupled receptor 1 family.</text>
</comment>
<evidence type="ECO:0000256" key="2">
    <source>
        <dbReference type="ARBA" id="ARBA00022543"/>
    </source>
</evidence>
<feature type="transmembrane region" description="Helical" evidence="14">
    <location>
        <begin position="226"/>
        <end position="254"/>
    </location>
</feature>
<dbReference type="InterPro" id="IPR050125">
    <property type="entry name" value="GPCR_opsins"/>
</dbReference>
<dbReference type="FunCoup" id="A0A803T2G6">
    <property type="interactions" value="20"/>
</dbReference>
<keyword evidence="11 12" id="KW-0807">Transducer</keyword>
<feature type="transmembrane region" description="Helical" evidence="14">
    <location>
        <begin position="274"/>
        <end position="301"/>
    </location>
</feature>
<evidence type="ECO:0000256" key="5">
    <source>
        <dbReference type="ARBA" id="ARBA00022925"/>
    </source>
</evidence>
<feature type="transmembrane region" description="Helical" evidence="14">
    <location>
        <begin position="313"/>
        <end position="333"/>
    </location>
</feature>
<dbReference type="PANTHER" id="PTHR24240">
    <property type="entry name" value="OPSIN"/>
    <property type="match status" value="1"/>
</dbReference>
<accession>A0A803T2G6</accession>
<dbReference type="InterPro" id="IPR000276">
    <property type="entry name" value="GPCR_Rhodpsn"/>
</dbReference>
<sequence length="417" mass="45488">MFQKHSLRTFRPHLWQASSEVVRYIGNSAREVYISGCEKELLSAGGNCECCKSPPRLALNGLAAHSLHSPKPGAIALFNRGRPRPPAAPTNRRGGGGAKRFWRGRWAQREEGSAEAGGGDGQKGAAGAPGLSLRLSLLLTVNAGKSRGAGIVSLISLAILSYERYSTLTQTNKRGSDYQKALLGVGGSWLYSLIWTVPPLIGWSSYGLEGAGTSCSVRWTSETLESVTYIICLFIFCLAIPVLVMIYCYARLFYAVKQVGKLRKTSARKREFHVLFMIITTIICYLICWMPYGVIALLATFGRPGLVSPVASVIPSILAKSSTVFNPIIYILMNKQFYKCFLMLLHCQPSSVADGETICQSKVMAIHQNQKAQGGVILKSQVVPQMDEKAICLLSPESSLDPVLESTPQLSKENSFL</sequence>
<keyword evidence="9 14" id="KW-0472">Membrane</keyword>
<organism evidence="16 17">
    <name type="scientific">Anolis carolinensis</name>
    <name type="common">Green anole</name>
    <name type="synonym">American chameleon</name>
    <dbReference type="NCBI Taxonomy" id="28377"/>
    <lineage>
        <taxon>Eukaryota</taxon>
        <taxon>Metazoa</taxon>
        <taxon>Chordata</taxon>
        <taxon>Craniata</taxon>
        <taxon>Vertebrata</taxon>
        <taxon>Euteleostomi</taxon>
        <taxon>Lepidosauria</taxon>
        <taxon>Squamata</taxon>
        <taxon>Bifurcata</taxon>
        <taxon>Unidentata</taxon>
        <taxon>Episquamata</taxon>
        <taxon>Toxicofera</taxon>
        <taxon>Iguania</taxon>
        <taxon>Dactyloidae</taxon>
        <taxon>Anolis</taxon>
    </lineage>
</organism>
<dbReference type="Proteomes" id="UP000001646">
    <property type="component" value="Chromosome 3"/>
</dbReference>
<comment type="subcellular location">
    <subcellularLocation>
        <location evidence="1">Membrane</location>
        <topology evidence="1">Multi-pass membrane protein</topology>
    </subcellularLocation>
</comment>
<dbReference type="AlphaFoldDB" id="A0A803T2G6"/>
<name>A0A803T2G6_ANOCA</name>
<dbReference type="SUPFAM" id="SSF81321">
    <property type="entry name" value="Family A G protein-coupled receptor-like"/>
    <property type="match status" value="1"/>
</dbReference>
<dbReference type="GO" id="GO:0008020">
    <property type="term" value="F:G protein-coupled photoreceptor activity"/>
    <property type="evidence" value="ECO:0000318"/>
    <property type="project" value="GO_Central"/>
</dbReference>
<dbReference type="PROSITE" id="PS50262">
    <property type="entry name" value="G_PROTEIN_RECEP_F1_2"/>
    <property type="match status" value="1"/>
</dbReference>
<keyword evidence="8 12" id="KW-0297">G-protein coupled receptor</keyword>
<evidence type="ECO:0000256" key="14">
    <source>
        <dbReference type="SAM" id="Phobius"/>
    </source>
</evidence>
<feature type="transmembrane region" description="Helical" evidence="14">
    <location>
        <begin position="181"/>
        <end position="206"/>
    </location>
</feature>
<dbReference type="PROSITE" id="PS00238">
    <property type="entry name" value="OPSIN"/>
    <property type="match status" value="1"/>
</dbReference>
<gene>
    <name evidence="16" type="primary">LOC100562810</name>
</gene>
<evidence type="ECO:0000256" key="13">
    <source>
        <dbReference type="SAM" id="MobiDB-lite"/>
    </source>
</evidence>
<dbReference type="GO" id="GO:0005886">
    <property type="term" value="C:plasma membrane"/>
    <property type="evidence" value="ECO:0000318"/>
    <property type="project" value="GO_Central"/>
</dbReference>
<feature type="domain" description="G-protein coupled receptors family 1 profile" evidence="15">
    <location>
        <begin position="152"/>
        <end position="330"/>
    </location>
</feature>
<evidence type="ECO:0000256" key="7">
    <source>
        <dbReference type="ARBA" id="ARBA00022991"/>
    </source>
</evidence>
<evidence type="ECO:0000256" key="3">
    <source>
        <dbReference type="ARBA" id="ARBA00022606"/>
    </source>
</evidence>
<keyword evidence="10 12" id="KW-0675">Receptor</keyword>
<keyword evidence="2" id="KW-0600">Photoreceptor protein</keyword>
<reference evidence="16 17" key="1">
    <citation type="submission" date="2009-12" db="EMBL/GenBank/DDBJ databases">
        <title>The Genome Sequence of Anolis carolinensis (Green Anole Lizard).</title>
        <authorList>
            <consortium name="The Genome Sequencing Platform"/>
            <person name="Di Palma F."/>
            <person name="Alfoldi J."/>
            <person name="Heiman D."/>
            <person name="Young S."/>
            <person name="Grabherr M."/>
            <person name="Johnson J."/>
            <person name="Lander E.S."/>
            <person name="Lindblad-Toh K."/>
        </authorList>
    </citation>
    <scope>NUCLEOTIDE SEQUENCE [LARGE SCALE GENOMIC DNA]</scope>
    <source>
        <strain evidence="16 17">JBL SC #1</strain>
    </source>
</reference>
<dbReference type="GO" id="GO:0007602">
    <property type="term" value="P:phototransduction"/>
    <property type="evidence" value="ECO:0000318"/>
    <property type="project" value="GO_Central"/>
</dbReference>
<reference evidence="16" key="3">
    <citation type="submission" date="2025-09" db="UniProtKB">
        <authorList>
            <consortium name="Ensembl"/>
        </authorList>
    </citation>
    <scope>IDENTIFICATION</scope>
</reference>
<dbReference type="Ensembl" id="ENSACAT00000043257.1">
    <property type="protein sequence ID" value="ENSACAP00000029406.1"/>
    <property type="gene ID" value="ENSACAG00000002506.4"/>
</dbReference>
<dbReference type="GO" id="GO:0007186">
    <property type="term" value="P:G protein-coupled receptor signaling pathway"/>
    <property type="evidence" value="ECO:0000318"/>
    <property type="project" value="GO_Central"/>
</dbReference>
<dbReference type="GO" id="GO:0071482">
    <property type="term" value="P:cellular response to light stimulus"/>
    <property type="evidence" value="ECO:0000318"/>
    <property type="project" value="GO_Central"/>
</dbReference>
<keyword evidence="5" id="KW-0681">Retinal protein</keyword>
<evidence type="ECO:0000313" key="17">
    <source>
        <dbReference type="Proteomes" id="UP000001646"/>
    </source>
</evidence>
<proteinExistence type="inferred from homology"/>
<keyword evidence="3" id="KW-0716">Sensory transduction</keyword>
<keyword evidence="4 12" id="KW-0812">Transmembrane</keyword>
<dbReference type="PROSITE" id="PS00237">
    <property type="entry name" value="G_PROTEIN_RECEP_F1_1"/>
    <property type="match status" value="1"/>
</dbReference>
<evidence type="ECO:0000256" key="1">
    <source>
        <dbReference type="ARBA" id="ARBA00004141"/>
    </source>
</evidence>
<evidence type="ECO:0000256" key="4">
    <source>
        <dbReference type="ARBA" id="ARBA00022692"/>
    </source>
</evidence>
<protein>
    <recommendedName>
        <fullName evidence="15">G-protein coupled receptors family 1 profile domain-containing protein</fullName>
    </recommendedName>
</protein>
<feature type="region of interest" description="Disordered" evidence="13">
    <location>
        <begin position="80"/>
        <end position="101"/>
    </location>
</feature>
<evidence type="ECO:0000256" key="11">
    <source>
        <dbReference type="ARBA" id="ARBA00023224"/>
    </source>
</evidence>
<evidence type="ECO:0000256" key="9">
    <source>
        <dbReference type="ARBA" id="ARBA00023136"/>
    </source>
</evidence>
<dbReference type="Gene3D" id="1.20.1070.10">
    <property type="entry name" value="Rhodopsin 7-helix transmembrane proteins"/>
    <property type="match status" value="1"/>
</dbReference>
<dbReference type="InterPro" id="IPR027430">
    <property type="entry name" value="Retinal_BS"/>
</dbReference>
<keyword evidence="17" id="KW-1185">Reference proteome</keyword>
<dbReference type="Bgee" id="ENSACAG00000002506">
    <property type="expression patterns" value="Expressed in adrenal gland and 11 other cell types or tissues"/>
</dbReference>
<keyword evidence="6 14" id="KW-1133">Transmembrane helix</keyword>
<dbReference type="PRINTS" id="PR00237">
    <property type="entry name" value="GPCRRHODOPSN"/>
</dbReference>
<dbReference type="InParanoid" id="A0A803T2G6"/>
<dbReference type="GO" id="GO:0001750">
    <property type="term" value="C:photoreceptor outer segment"/>
    <property type="evidence" value="ECO:0000318"/>
    <property type="project" value="GO_Central"/>
</dbReference>
<evidence type="ECO:0000313" key="16">
    <source>
        <dbReference type="Ensembl" id="ENSACAP00000029406.1"/>
    </source>
</evidence>
<dbReference type="GeneTree" id="ENSGT01150000286935"/>
<dbReference type="Pfam" id="PF00001">
    <property type="entry name" value="7tm_1"/>
    <property type="match status" value="1"/>
</dbReference>
<evidence type="ECO:0000256" key="6">
    <source>
        <dbReference type="ARBA" id="ARBA00022989"/>
    </source>
</evidence>
<evidence type="ECO:0000256" key="12">
    <source>
        <dbReference type="RuleBase" id="RU000688"/>
    </source>
</evidence>
<dbReference type="InterPro" id="IPR017452">
    <property type="entry name" value="GPCR_Rhodpsn_7TM"/>
</dbReference>
<reference evidence="16" key="2">
    <citation type="submission" date="2025-08" db="UniProtKB">
        <authorList>
            <consortium name="Ensembl"/>
        </authorList>
    </citation>
    <scope>IDENTIFICATION</scope>
</reference>
<evidence type="ECO:0000256" key="8">
    <source>
        <dbReference type="ARBA" id="ARBA00023040"/>
    </source>
</evidence>